<name>A0A6M2B419_9GAMM</name>
<sequence length="19" mass="2338">MLEQELGNWKDFIDRMLKA</sequence>
<organism evidence="1 2">
    <name type="scientific">Rahnella contaminans</name>
    <dbReference type="NCBI Taxonomy" id="2703882"/>
    <lineage>
        <taxon>Bacteria</taxon>
        <taxon>Pseudomonadati</taxon>
        <taxon>Pseudomonadota</taxon>
        <taxon>Gammaproteobacteria</taxon>
        <taxon>Enterobacterales</taxon>
        <taxon>Yersiniaceae</taxon>
        <taxon>Rahnella</taxon>
    </lineage>
</organism>
<dbReference type="NCBIfam" id="NF033843">
    <property type="entry name" value="small_YpfM"/>
    <property type="match status" value="1"/>
</dbReference>
<comment type="caution">
    <text evidence="1">The sequence shown here is derived from an EMBL/GenBank/DDBJ whole genome shotgun (WGS) entry which is preliminary data.</text>
</comment>
<reference evidence="1 2" key="1">
    <citation type="submission" date="2020-03" db="EMBL/GenBank/DDBJ databases">
        <title>Rahnella aceri sp. nov., isoated from traditional Jeju Makgeolli.</title>
        <authorList>
            <person name="Kim I.S."/>
            <person name="Jeon D."/>
        </authorList>
    </citation>
    <scope>NUCLEOTIDE SEQUENCE [LARGE SCALE GENOMIC DNA]</scope>
    <source>
        <strain evidence="1 2">Lac-M11</strain>
    </source>
</reference>
<evidence type="ECO:0000313" key="1">
    <source>
        <dbReference type="EMBL" id="NGX87956.1"/>
    </source>
</evidence>
<dbReference type="AlphaFoldDB" id="A0A6M2B419"/>
<protein>
    <submittedName>
        <fullName evidence="1">Protein YpfM</fullName>
    </submittedName>
</protein>
<proteinExistence type="predicted"/>
<gene>
    <name evidence="1" type="primary">ypfM</name>
    <name evidence="1" type="ORF">GW579_12760</name>
</gene>
<dbReference type="RefSeq" id="WP_152328030.1">
    <property type="nucleotide sequence ID" value="NZ_JAADJS010000002.1"/>
</dbReference>
<evidence type="ECO:0000313" key="2">
    <source>
        <dbReference type="Proteomes" id="UP000476696"/>
    </source>
</evidence>
<dbReference type="Proteomes" id="UP000476696">
    <property type="component" value="Unassembled WGS sequence"/>
</dbReference>
<keyword evidence="2" id="KW-1185">Reference proteome</keyword>
<dbReference type="EMBL" id="JAADJS010000002">
    <property type="protein sequence ID" value="NGX87956.1"/>
    <property type="molecule type" value="Genomic_DNA"/>
</dbReference>
<accession>A0A6M2B419</accession>
<dbReference type="InterPro" id="IPR049852">
    <property type="entry name" value="YpfM-like"/>
</dbReference>